<evidence type="ECO:0000313" key="1">
    <source>
        <dbReference type="EMBL" id="RCW64166.1"/>
    </source>
</evidence>
<dbReference type="EMBL" id="QPJK01000016">
    <property type="protein sequence ID" value="RCW64166.1"/>
    <property type="molecule type" value="Genomic_DNA"/>
</dbReference>
<comment type="caution">
    <text evidence="1">The sequence shown here is derived from an EMBL/GenBank/DDBJ whole genome shotgun (WGS) entry which is preliminary data.</text>
</comment>
<name>A0A368XAA4_9BURK</name>
<gene>
    <name evidence="1" type="ORF">DES41_11673</name>
</gene>
<organism evidence="1 2">
    <name type="scientific">Pseudorhodoferax soli</name>
    <dbReference type="NCBI Taxonomy" id="545864"/>
    <lineage>
        <taxon>Bacteria</taxon>
        <taxon>Pseudomonadati</taxon>
        <taxon>Pseudomonadota</taxon>
        <taxon>Betaproteobacteria</taxon>
        <taxon>Burkholderiales</taxon>
        <taxon>Comamonadaceae</taxon>
    </lineage>
</organism>
<keyword evidence="2" id="KW-1185">Reference proteome</keyword>
<protein>
    <submittedName>
        <fullName evidence="1">Uncharacterized protein</fullName>
    </submittedName>
</protein>
<dbReference type="Proteomes" id="UP000252884">
    <property type="component" value="Unassembled WGS sequence"/>
</dbReference>
<evidence type="ECO:0000313" key="2">
    <source>
        <dbReference type="Proteomes" id="UP000252884"/>
    </source>
</evidence>
<dbReference type="AlphaFoldDB" id="A0A368XAA4"/>
<accession>A0A368XAA4</accession>
<reference evidence="1 2" key="1">
    <citation type="submission" date="2018-07" db="EMBL/GenBank/DDBJ databases">
        <title>Genomic Encyclopedia of Type Strains, Phase IV (KMG-IV): sequencing the most valuable type-strain genomes for metagenomic binning, comparative biology and taxonomic classification.</title>
        <authorList>
            <person name="Goeker M."/>
        </authorList>
    </citation>
    <scope>NUCLEOTIDE SEQUENCE [LARGE SCALE GENOMIC DNA]</scope>
    <source>
        <strain evidence="1 2">DSM 21634</strain>
    </source>
</reference>
<proteinExistence type="predicted"/>
<sequence>MAPSNLRSLTLFELMSKSTYASTSERHWLCAYLNAKAGEQGALLPYGFPYTSSEVLGFYLTGNQNAYSFFTTYLENL</sequence>